<dbReference type="HOGENOM" id="CLU_1232933_0_0_0"/>
<evidence type="ECO:0000313" key="3">
    <source>
        <dbReference type="EMBL" id="BAJ64949.1"/>
    </source>
</evidence>
<feature type="signal peptide" evidence="2">
    <location>
        <begin position="1"/>
        <end position="18"/>
    </location>
</feature>
<dbReference type="STRING" id="926569.ANT_29230"/>
<feature type="compositionally biased region" description="Low complexity" evidence="1">
    <location>
        <begin position="52"/>
        <end position="72"/>
    </location>
</feature>
<evidence type="ECO:0000256" key="1">
    <source>
        <dbReference type="SAM" id="MobiDB-lite"/>
    </source>
</evidence>
<dbReference type="RefSeq" id="WP_013561293.1">
    <property type="nucleotide sequence ID" value="NC_014960.1"/>
</dbReference>
<dbReference type="OrthoDB" id="166025at2"/>
<keyword evidence="2" id="KW-0732">Signal</keyword>
<feature type="region of interest" description="Disordered" evidence="1">
    <location>
        <begin position="52"/>
        <end position="81"/>
    </location>
</feature>
<evidence type="ECO:0008006" key="5">
    <source>
        <dbReference type="Google" id="ProtNLM"/>
    </source>
</evidence>
<dbReference type="KEGG" id="atm:ANT_29230"/>
<keyword evidence="4" id="KW-1185">Reference proteome</keyword>
<proteinExistence type="predicted"/>
<name>E8N202_ANATU</name>
<reference evidence="3 4" key="1">
    <citation type="submission" date="2010-12" db="EMBL/GenBank/DDBJ databases">
        <title>Whole genome sequence of Anaerolinea thermophila UNI-1.</title>
        <authorList>
            <person name="Narita-Yamada S."/>
            <person name="Kishi E."/>
            <person name="Watanabe Y."/>
            <person name="Takasaki K."/>
            <person name="Ankai A."/>
            <person name="Oguchi A."/>
            <person name="Fukui S."/>
            <person name="Takahashi M."/>
            <person name="Yashiro I."/>
            <person name="Hosoyama A."/>
            <person name="Sekiguchi Y."/>
            <person name="Hanada S."/>
            <person name="Fujita N."/>
        </authorList>
    </citation>
    <scope>NUCLEOTIDE SEQUENCE [LARGE SCALE GENOMIC DNA]</scope>
    <source>
        <strain evidence="4">DSM 14523 / JCM 11388 / NBRC 100420 / UNI-1</strain>
    </source>
</reference>
<dbReference type="EMBL" id="AP012029">
    <property type="protein sequence ID" value="BAJ64949.1"/>
    <property type="molecule type" value="Genomic_DNA"/>
</dbReference>
<sequence length="224" mass="23410">MRRVVLFFALMLMLTACSGFPLPGAPAQPAPTNPPPQIAPTATPQVVRTLPPLITPTQPQSPEAATPESSPAPSAPAPSPTPAFVLQAGSPAYLPAFTHPEAGCAWVGIAGQVFNSAGLPQDNIVVVVKGLFNGKAVDALALSGLAKAYGAGGYEIQVGTASATTSEALTIQLLNDKFEPLSPVYPVQTFDDCQKNLILMNFQSTENQFWLYLPAILNETSEAP</sequence>
<protein>
    <recommendedName>
        <fullName evidence="5">LytR/CpsA/Psr regulator C-terminal domain-containing protein</fullName>
    </recommendedName>
</protein>
<dbReference type="Proteomes" id="UP000008922">
    <property type="component" value="Chromosome"/>
</dbReference>
<dbReference type="PROSITE" id="PS51257">
    <property type="entry name" value="PROKAR_LIPOPROTEIN"/>
    <property type="match status" value="1"/>
</dbReference>
<dbReference type="InParanoid" id="E8N202"/>
<gene>
    <name evidence="3" type="ordered locus">ANT_29230</name>
</gene>
<evidence type="ECO:0000256" key="2">
    <source>
        <dbReference type="SAM" id="SignalP"/>
    </source>
</evidence>
<accession>E8N202</accession>
<organism evidence="3 4">
    <name type="scientific">Anaerolinea thermophila (strain DSM 14523 / JCM 11388 / NBRC 100420 / UNI-1)</name>
    <dbReference type="NCBI Taxonomy" id="926569"/>
    <lineage>
        <taxon>Bacteria</taxon>
        <taxon>Bacillati</taxon>
        <taxon>Chloroflexota</taxon>
        <taxon>Anaerolineae</taxon>
        <taxon>Anaerolineales</taxon>
        <taxon>Anaerolineaceae</taxon>
        <taxon>Anaerolinea</taxon>
    </lineage>
</organism>
<evidence type="ECO:0000313" key="4">
    <source>
        <dbReference type="Proteomes" id="UP000008922"/>
    </source>
</evidence>
<feature type="chain" id="PRO_5003225402" description="LytR/CpsA/Psr regulator C-terminal domain-containing protein" evidence="2">
    <location>
        <begin position="19"/>
        <end position="224"/>
    </location>
</feature>
<dbReference type="AlphaFoldDB" id="E8N202"/>